<sequence>VTFDPSGPQPSQIALLTATDGKGHNGGIPNIVEQTAANRREYCAHHGYVYQFVNISGFDLGGAHAVWAKLPAIAETFAKNPAVEWVWWLDLDAIIMTPNRTMQDVVLSEAALRRAYKSDSDFVQYGNWSAIPGARTRAEADWQTMDFLISQDQNGLNAGSFLIRRSAWSKMLLDMWGDPLLREQDWVGKEQDALLHLVKNHAVIRKNIGLIQQRTINGYSEGDGDMGWQVGDIAVHFAGCWVADVCAERWAQFWEIRGRVGSDAF</sequence>
<dbReference type="Pfam" id="PF05637">
    <property type="entry name" value="Glyco_transf_34"/>
    <property type="match status" value="1"/>
</dbReference>
<gene>
    <name evidence="4 6" type="ORF">P152DRAFT_405036</name>
</gene>
<dbReference type="InterPro" id="IPR029044">
    <property type="entry name" value="Nucleotide-diphossugar_trans"/>
</dbReference>
<protein>
    <submittedName>
        <fullName evidence="4 6">Galactosyl transferase</fullName>
    </submittedName>
</protein>
<organism evidence="4">
    <name type="scientific">Eremomyces bilateralis CBS 781.70</name>
    <dbReference type="NCBI Taxonomy" id="1392243"/>
    <lineage>
        <taxon>Eukaryota</taxon>
        <taxon>Fungi</taxon>
        <taxon>Dikarya</taxon>
        <taxon>Ascomycota</taxon>
        <taxon>Pezizomycotina</taxon>
        <taxon>Dothideomycetes</taxon>
        <taxon>Dothideomycetes incertae sedis</taxon>
        <taxon>Eremomycetales</taxon>
        <taxon>Eremomycetaceae</taxon>
        <taxon>Eremomyces</taxon>
    </lineage>
</organism>
<comment type="similarity">
    <text evidence="1">Belongs to the glycosyltransferase 34 family.</text>
</comment>
<dbReference type="PANTHER" id="PTHR31306:SF4">
    <property type="entry name" value="ALPHA-1,2-GALACTOSYLTRANSFERASE"/>
    <property type="match status" value="1"/>
</dbReference>
<dbReference type="Gene3D" id="3.90.550.10">
    <property type="entry name" value="Spore Coat Polysaccharide Biosynthesis Protein SpsA, Chain A"/>
    <property type="match status" value="1"/>
</dbReference>
<dbReference type="AlphaFoldDB" id="A0A6G1FSA7"/>
<dbReference type="GO" id="GO:0000139">
    <property type="term" value="C:Golgi membrane"/>
    <property type="evidence" value="ECO:0007669"/>
    <property type="project" value="TreeGrafter"/>
</dbReference>
<dbReference type="RefSeq" id="XP_033530229.1">
    <property type="nucleotide sequence ID" value="XM_033676794.1"/>
</dbReference>
<reference evidence="6" key="2">
    <citation type="submission" date="2020-04" db="EMBL/GenBank/DDBJ databases">
        <authorList>
            <consortium name="NCBI Genome Project"/>
        </authorList>
    </citation>
    <scope>NUCLEOTIDE SEQUENCE</scope>
    <source>
        <strain evidence="6">CBS 781.70</strain>
    </source>
</reference>
<name>A0A6G1FSA7_9PEZI</name>
<dbReference type="Proteomes" id="UP000504638">
    <property type="component" value="Unplaced"/>
</dbReference>
<feature type="non-terminal residue" evidence="4">
    <location>
        <position position="1"/>
    </location>
</feature>
<evidence type="ECO:0000313" key="6">
    <source>
        <dbReference type="RefSeq" id="XP_033530229.1"/>
    </source>
</evidence>
<reference evidence="6" key="3">
    <citation type="submission" date="2025-04" db="UniProtKB">
        <authorList>
            <consortium name="RefSeq"/>
        </authorList>
    </citation>
    <scope>IDENTIFICATION</scope>
    <source>
        <strain evidence="6">CBS 781.70</strain>
    </source>
</reference>
<keyword evidence="5" id="KW-1185">Reference proteome</keyword>
<evidence type="ECO:0000256" key="3">
    <source>
        <dbReference type="ARBA" id="ARBA00022679"/>
    </source>
</evidence>
<dbReference type="OrthoDB" id="205108at2759"/>
<dbReference type="GO" id="GO:0006487">
    <property type="term" value="P:protein N-linked glycosylation"/>
    <property type="evidence" value="ECO:0007669"/>
    <property type="project" value="TreeGrafter"/>
</dbReference>
<keyword evidence="2" id="KW-0328">Glycosyltransferase</keyword>
<dbReference type="EMBL" id="ML975181">
    <property type="protein sequence ID" value="KAF1808598.1"/>
    <property type="molecule type" value="Genomic_DNA"/>
</dbReference>
<dbReference type="GO" id="GO:0016757">
    <property type="term" value="F:glycosyltransferase activity"/>
    <property type="evidence" value="ECO:0007669"/>
    <property type="project" value="UniProtKB-KW"/>
</dbReference>
<accession>A0A6G1FSA7</accession>
<proteinExistence type="inferred from homology"/>
<keyword evidence="3 4" id="KW-0808">Transferase</keyword>
<evidence type="ECO:0000313" key="4">
    <source>
        <dbReference type="EMBL" id="KAF1808598.1"/>
    </source>
</evidence>
<evidence type="ECO:0000256" key="1">
    <source>
        <dbReference type="ARBA" id="ARBA00005664"/>
    </source>
</evidence>
<dbReference type="InterPro" id="IPR008630">
    <property type="entry name" value="Glyco_trans_34"/>
</dbReference>
<evidence type="ECO:0000313" key="5">
    <source>
        <dbReference type="Proteomes" id="UP000504638"/>
    </source>
</evidence>
<evidence type="ECO:0000256" key="2">
    <source>
        <dbReference type="ARBA" id="ARBA00022676"/>
    </source>
</evidence>
<reference evidence="4 6" key="1">
    <citation type="submission" date="2020-01" db="EMBL/GenBank/DDBJ databases">
        <authorList>
            <consortium name="DOE Joint Genome Institute"/>
            <person name="Haridas S."/>
            <person name="Albert R."/>
            <person name="Binder M."/>
            <person name="Bloem J."/>
            <person name="Labutti K."/>
            <person name="Salamov A."/>
            <person name="Andreopoulos B."/>
            <person name="Baker S.E."/>
            <person name="Barry K."/>
            <person name="Bills G."/>
            <person name="Bluhm B.H."/>
            <person name="Cannon C."/>
            <person name="Castanera R."/>
            <person name="Culley D.E."/>
            <person name="Daum C."/>
            <person name="Ezra D."/>
            <person name="Gonzalez J.B."/>
            <person name="Henrissat B."/>
            <person name="Kuo A."/>
            <person name="Liang C."/>
            <person name="Lipzen A."/>
            <person name="Lutzoni F."/>
            <person name="Magnuson J."/>
            <person name="Mondo S."/>
            <person name="Nolan M."/>
            <person name="Ohm R."/>
            <person name="Pangilinan J."/>
            <person name="Park H.-J."/>
            <person name="Ramirez L."/>
            <person name="Alfaro M."/>
            <person name="Sun H."/>
            <person name="Tritt A."/>
            <person name="Yoshinaga Y."/>
            <person name="Zwiers L.-H."/>
            <person name="Turgeon B.G."/>
            <person name="Goodwin S.B."/>
            <person name="Spatafora J.W."/>
            <person name="Crous P.W."/>
            <person name="Grigoriev I.V."/>
        </authorList>
    </citation>
    <scope>NUCLEOTIDE SEQUENCE</scope>
    <source>
        <strain evidence="4 6">CBS 781.70</strain>
    </source>
</reference>
<dbReference type="GeneID" id="54417364"/>
<dbReference type="PANTHER" id="PTHR31306">
    <property type="entry name" value="ALPHA-1,6-MANNOSYLTRANSFERASE MNN11-RELATED"/>
    <property type="match status" value="1"/>
</dbReference>